<dbReference type="InterPro" id="IPR011004">
    <property type="entry name" value="Trimer_LpxA-like_sf"/>
</dbReference>
<evidence type="ECO:0000313" key="4">
    <source>
        <dbReference type="Proteomes" id="UP000267623"/>
    </source>
</evidence>
<dbReference type="GO" id="GO:0005829">
    <property type="term" value="C:cytosol"/>
    <property type="evidence" value="ECO:0007669"/>
    <property type="project" value="TreeGrafter"/>
</dbReference>
<comment type="similarity">
    <text evidence="1">Belongs to the transferase hexapeptide repeat family.</text>
</comment>
<sequence>MLAYKKSCMDLHNTATIKIGKRFFFNRSYASNDPFSSHLIMKDNSRLIVKDKFSFFSGARVSIHENATLELGSGYINHNANIGCYAEIKIGHDVAIAENVVIRDSDNHDFISDKEHVKTAPISIGNKVWIGMNCIILKGVSIGDNSVVAAGSVVTKDVPANVLVAGVPAKIIKRNISWK</sequence>
<protein>
    <submittedName>
        <fullName evidence="3">Acyltransferase</fullName>
    </submittedName>
</protein>
<dbReference type="EMBL" id="RJTU01000065">
    <property type="protein sequence ID" value="ROI12996.1"/>
    <property type="molecule type" value="Genomic_DNA"/>
</dbReference>
<dbReference type="Proteomes" id="UP000267623">
    <property type="component" value="Unassembled WGS sequence"/>
</dbReference>
<dbReference type="Pfam" id="PF14602">
    <property type="entry name" value="Hexapep_2"/>
    <property type="match status" value="1"/>
</dbReference>
<keyword evidence="2 3" id="KW-0808">Transferase</keyword>
<evidence type="ECO:0000256" key="2">
    <source>
        <dbReference type="ARBA" id="ARBA00022679"/>
    </source>
</evidence>
<dbReference type="PANTHER" id="PTHR23416">
    <property type="entry name" value="SIALIC ACID SYNTHASE-RELATED"/>
    <property type="match status" value="1"/>
</dbReference>
<gene>
    <name evidence="3" type="ORF">EGH73_10315</name>
</gene>
<dbReference type="GO" id="GO:0008374">
    <property type="term" value="F:O-acyltransferase activity"/>
    <property type="evidence" value="ECO:0007669"/>
    <property type="project" value="TreeGrafter"/>
</dbReference>
<proteinExistence type="inferred from homology"/>
<keyword evidence="3" id="KW-0012">Acyltransferase</keyword>
<organism evidence="3 4">
    <name type="scientific">Epilithonimonas hominis</name>
    <dbReference type="NCBI Taxonomy" id="420404"/>
    <lineage>
        <taxon>Bacteria</taxon>
        <taxon>Pseudomonadati</taxon>
        <taxon>Bacteroidota</taxon>
        <taxon>Flavobacteriia</taxon>
        <taxon>Flavobacteriales</taxon>
        <taxon>Weeksellaceae</taxon>
        <taxon>Chryseobacterium group</taxon>
        <taxon>Epilithonimonas</taxon>
    </lineage>
</organism>
<dbReference type="PANTHER" id="PTHR23416:SF23">
    <property type="entry name" value="ACETYLTRANSFERASE C18B11.09C-RELATED"/>
    <property type="match status" value="1"/>
</dbReference>
<dbReference type="InterPro" id="IPR051159">
    <property type="entry name" value="Hexapeptide_acetyltransf"/>
</dbReference>
<dbReference type="AlphaFoldDB" id="A0A3N0X6I5"/>
<dbReference type="Gene3D" id="2.160.10.10">
    <property type="entry name" value="Hexapeptide repeat proteins"/>
    <property type="match status" value="1"/>
</dbReference>
<dbReference type="SUPFAM" id="SSF51161">
    <property type="entry name" value="Trimeric LpxA-like enzymes"/>
    <property type="match status" value="1"/>
</dbReference>
<dbReference type="InterPro" id="IPR001451">
    <property type="entry name" value="Hexapep"/>
</dbReference>
<name>A0A3N0X6I5_9FLAO</name>
<dbReference type="CDD" id="cd04647">
    <property type="entry name" value="LbH_MAT_like"/>
    <property type="match status" value="1"/>
</dbReference>
<reference evidence="4" key="1">
    <citation type="submission" date="2018-11" db="EMBL/GenBank/DDBJ databases">
        <title>Proposal to divide the Flavobacteriaceae and reorganize its genera based on Amino Acid Identity values calculated from whole genome sequences.</title>
        <authorList>
            <person name="Nicholson A.C."/>
            <person name="Gulvik C.A."/>
            <person name="Whitney A.M."/>
            <person name="Humrighouse B.W."/>
            <person name="Bell M."/>
            <person name="Holmes B."/>
            <person name="Steigerwalt A."/>
            <person name="Villarma A."/>
            <person name="Sheth M."/>
            <person name="Batra D."/>
            <person name="Pryor J."/>
            <person name="Bernardet J.-F."/>
            <person name="Hugo C."/>
            <person name="Kampfer P."/>
            <person name="Newman J."/>
            <person name="Mcquiston J."/>
        </authorList>
    </citation>
    <scope>NUCLEOTIDE SEQUENCE [LARGE SCALE GENOMIC DNA]</scope>
    <source>
        <strain evidence="4">DSM 22165</strain>
    </source>
</reference>
<accession>A0A3N0X6I5</accession>
<comment type="caution">
    <text evidence="3">The sequence shown here is derived from an EMBL/GenBank/DDBJ whole genome shotgun (WGS) entry which is preliminary data.</text>
</comment>
<evidence type="ECO:0000256" key="1">
    <source>
        <dbReference type="ARBA" id="ARBA00007274"/>
    </source>
</evidence>
<evidence type="ECO:0000313" key="3">
    <source>
        <dbReference type="EMBL" id="ROI12996.1"/>
    </source>
</evidence>